<dbReference type="PANTHER" id="PTHR24413">
    <property type="entry name" value="SPECKLE-TYPE POZ PROTEIN"/>
    <property type="match status" value="1"/>
</dbReference>
<dbReference type="AlphaFoldDB" id="A0A914P6G4"/>
<keyword evidence="1" id="KW-1133">Transmembrane helix</keyword>
<dbReference type="Gene3D" id="2.60.210.10">
    <property type="entry name" value="Apoptosis, Tumor Necrosis Factor Receptor Associated Protein 2, Chain A"/>
    <property type="match status" value="1"/>
</dbReference>
<feature type="transmembrane region" description="Helical" evidence="1">
    <location>
        <begin position="258"/>
        <end position="280"/>
    </location>
</feature>
<dbReference type="CDD" id="cd00121">
    <property type="entry name" value="MATH"/>
    <property type="match status" value="1"/>
</dbReference>
<dbReference type="Proteomes" id="UP000887578">
    <property type="component" value="Unplaced"/>
</dbReference>
<accession>A0A914P6G4</accession>
<dbReference type="InterPro" id="IPR008974">
    <property type="entry name" value="TRAF-like"/>
</dbReference>
<feature type="domain" description="BTB" evidence="2">
    <location>
        <begin position="171"/>
        <end position="231"/>
    </location>
</feature>
<dbReference type="SUPFAM" id="SSF49599">
    <property type="entry name" value="TRAF domain-like"/>
    <property type="match status" value="1"/>
</dbReference>
<keyword evidence="3" id="KW-1185">Reference proteome</keyword>
<keyword evidence="1" id="KW-0812">Transmembrane</keyword>
<evidence type="ECO:0000313" key="4">
    <source>
        <dbReference type="WBParaSite" id="PDA_v2.g10295.t1"/>
    </source>
</evidence>
<reference evidence="4" key="1">
    <citation type="submission" date="2022-11" db="UniProtKB">
        <authorList>
            <consortium name="WormBaseParasite"/>
        </authorList>
    </citation>
    <scope>IDENTIFICATION</scope>
</reference>
<sequence length="286" mass="32856">MASSSSKTMFEYSINLEWTIAEDRLKALKDSTNNKFLESEKFIAFHSSDVQYSLIIYPNGYNEKRGKTWIFFNLELGNAKKIEADFTLSIKSAEWRHEYTFEKSVACGNTCCTVAELFDSRKKFIVDGKFTLKVKGILKIETLKTINGMNILQSKKKTIKNFGDLWDAGFEDFTFVAEGKEIKVHKNVLACQSPVFATMFKSSAMKEAIESKVEIPDFPFGIVQKALKFCYKQIDIVNLTMNDSFLLLKFSDKYDISLLHVMISLFTLCKLVMFKFLGIFGKIFER</sequence>
<evidence type="ECO:0000256" key="1">
    <source>
        <dbReference type="SAM" id="Phobius"/>
    </source>
</evidence>
<dbReference type="InterPro" id="IPR000210">
    <property type="entry name" value="BTB/POZ_dom"/>
</dbReference>
<proteinExistence type="predicted"/>
<dbReference type="CDD" id="cd18186">
    <property type="entry name" value="BTB_POZ_ZBTB_KLHL-like"/>
    <property type="match status" value="1"/>
</dbReference>
<dbReference type="GO" id="GO:0030163">
    <property type="term" value="P:protein catabolic process"/>
    <property type="evidence" value="ECO:0007669"/>
    <property type="project" value="UniProtKB-ARBA"/>
</dbReference>
<keyword evidence="1" id="KW-0472">Membrane</keyword>
<dbReference type="InterPro" id="IPR011333">
    <property type="entry name" value="SKP1/BTB/POZ_sf"/>
</dbReference>
<dbReference type="Pfam" id="PF00651">
    <property type="entry name" value="BTB"/>
    <property type="match status" value="1"/>
</dbReference>
<dbReference type="Gene3D" id="3.30.710.10">
    <property type="entry name" value="Potassium Channel Kv1.1, Chain A"/>
    <property type="match status" value="1"/>
</dbReference>
<organism evidence="3 4">
    <name type="scientific">Panagrolaimus davidi</name>
    <dbReference type="NCBI Taxonomy" id="227884"/>
    <lineage>
        <taxon>Eukaryota</taxon>
        <taxon>Metazoa</taxon>
        <taxon>Ecdysozoa</taxon>
        <taxon>Nematoda</taxon>
        <taxon>Chromadorea</taxon>
        <taxon>Rhabditida</taxon>
        <taxon>Tylenchina</taxon>
        <taxon>Panagrolaimomorpha</taxon>
        <taxon>Panagrolaimoidea</taxon>
        <taxon>Panagrolaimidae</taxon>
        <taxon>Panagrolaimus</taxon>
    </lineage>
</organism>
<protein>
    <submittedName>
        <fullName evidence="4">BTB domain-containing protein</fullName>
    </submittedName>
</protein>
<dbReference type="SUPFAM" id="SSF54695">
    <property type="entry name" value="POZ domain"/>
    <property type="match status" value="1"/>
</dbReference>
<dbReference type="WBParaSite" id="PDA_v2.g10295.t1">
    <property type="protein sequence ID" value="PDA_v2.g10295.t1"/>
    <property type="gene ID" value="PDA_v2.g10295"/>
</dbReference>
<dbReference type="SMART" id="SM00225">
    <property type="entry name" value="BTB"/>
    <property type="match status" value="1"/>
</dbReference>
<dbReference type="InterPro" id="IPR002083">
    <property type="entry name" value="MATH/TRAF_dom"/>
</dbReference>
<name>A0A914P6G4_9BILA</name>
<evidence type="ECO:0000259" key="2">
    <source>
        <dbReference type="PROSITE" id="PS50097"/>
    </source>
</evidence>
<evidence type="ECO:0000313" key="3">
    <source>
        <dbReference type="Proteomes" id="UP000887578"/>
    </source>
</evidence>
<dbReference type="PROSITE" id="PS50097">
    <property type="entry name" value="BTB"/>
    <property type="match status" value="1"/>
</dbReference>